<organism evidence="9 10">
    <name type="scientific">bacterium (Candidatus Gribaldobacteria) CG02_land_8_20_14_3_00_41_15</name>
    <dbReference type="NCBI Taxonomy" id="2014270"/>
    <lineage>
        <taxon>Bacteria</taxon>
        <taxon>Candidatus Gribaldobacteria</taxon>
    </lineage>
</organism>
<dbReference type="UniPathway" id="UPA00053">
    <property type="reaction ID" value="UER00090"/>
</dbReference>
<dbReference type="EC" id="4.2.3.5" evidence="3 7"/>
<comment type="similarity">
    <text evidence="2 7 8">Belongs to the chorismate synthase family.</text>
</comment>
<dbReference type="PROSITE" id="PS00787">
    <property type="entry name" value="CHORISMATE_SYNTHASE_1"/>
    <property type="match status" value="1"/>
</dbReference>
<proteinExistence type="inferred from homology"/>
<sequence>MPGNTFGQLFKISTFGESHGLCVGCVIDGMPPNFCLSESDIQPELDKRRPGQSNLTTARQEKDQVKIISGVFEGKTTGAPILLLIDNEDKRPEDYLNFKDLFRPSHADFTYQAKYGIRDWQGGGRASARETVARVAAGAVAKKFLREKAGCEFLTFVESVGDIKTGLNYQEVKAGDLENSPVRCPDIAASQKMVELIEKIKAEGDSIGGVVFGVIKKMPAGLGEPVFDKLSADLAKAMLSIGAVKGFEYGKGFAASVMKGSQHNDEFYMANGQVRTKTNNSGGIQGGISNGEDIYFRVAFKPTATIAQNQNTVTLDGQAAVIKASGRHDPCVAIRGVAVVEAMAVLVMMDHFLRYKSLCKN</sequence>
<dbReference type="GO" id="GO:0010181">
    <property type="term" value="F:FMN binding"/>
    <property type="evidence" value="ECO:0007669"/>
    <property type="project" value="TreeGrafter"/>
</dbReference>
<evidence type="ECO:0000256" key="4">
    <source>
        <dbReference type="ARBA" id="ARBA00022605"/>
    </source>
</evidence>
<comment type="pathway">
    <text evidence="1 7 8">Metabolic intermediate biosynthesis; chorismate biosynthesis; chorismate from D-erythrose 4-phosphate and phosphoenolpyruvate: step 7/7.</text>
</comment>
<protein>
    <recommendedName>
        <fullName evidence="3 7">Chorismate synthase</fullName>
        <shortName evidence="7">CS</shortName>
        <ecNumber evidence="3 7">4.2.3.5</ecNumber>
    </recommendedName>
    <alternativeName>
        <fullName evidence="7">5-enolpyruvylshikimate-3-phosphate phospholyase</fullName>
    </alternativeName>
</protein>
<dbReference type="GO" id="GO:0009073">
    <property type="term" value="P:aromatic amino acid family biosynthetic process"/>
    <property type="evidence" value="ECO:0007669"/>
    <property type="project" value="UniProtKB-KW"/>
</dbReference>
<keyword evidence="6 7" id="KW-0456">Lyase</keyword>
<comment type="caution">
    <text evidence="9">The sequence shown here is derived from an EMBL/GenBank/DDBJ whole genome shotgun (WGS) entry which is preliminary data.</text>
</comment>
<gene>
    <name evidence="7" type="primary">aroC</name>
    <name evidence="9" type="ORF">COS21_03260</name>
</gene>
<comment type="caution">
    <text evidence="7">Lacks conserved residue(s) required for the propagation of feature annotation.</text>
</comment>
<comment type="catalytic activity">
    <reaction evidence="7 8">
        <text>5-O-(1-carboxyvinyl)-3-phosphoshikimate = chorismate + phosphate</text>
        <dbReference type="Rhea" id="RHEA:21020"/>
        <dbReference type="ChEBI" id="CHEBI:29748"/>
        <dbReference type="ChEBI" id="CHEBI:43474"/>
        <dbReference type="ChEBI" id="CHEBI:57701"/>
        <dbReference type="EC" id="4.2.3.5"/>
    </reaction>
</comment>
<comment type="function">
    <text evidence="7">Catalyzes the anti-1,4-elimination of the C-3 phosphate and the C-6 proR hydrogen from 5-enolpyruvylshikimate-3-phosphate (EPSP) to yield chorismate, which is the branch point compound that serves as the starting substrate for the three terminal pathways of aromatic amino acid biosynthesis. This reaction introduces a second double bond into the aromatic ring system.</text>
</comment>
<dbReference type="GO" id="GO:0009423">
    <property type="term" value="P:chorismate biosynthetic process"/>
    <property type="evidence" value="ECO:0007669"/>
    <property type="project" value="UniProtKB-UniRule"/>
</dbReference>
<dbReference type="PANTHER" id="PTHR21085">
    <property type="entry name" value="CHORISMATE SYNTHASE"/>
    <property type="match status" value="1"/>
</dbReference>
<dbReference type="EMBL" id="PETV01000086">
    <property type="protein sequence ID" value="PIV46826.1"/>
    <property type="molecule type" value="Genomic_DNA"/>
</dbReference>
<dbReference type="InterPro" id="IPR035904">
    <property type="entry name" value="Chorismate_synth_AroC_sf"/>
</dbReference>
<feature type="binding site" evidence="7">
    <location>
        <position position="286"/>
    </location>
    <ligand>
        <name>FMN</name>
        <dbReference type="ChEBI" id="CHEBI:58210"/>
    </ligand>
</feature>
<feature type="binding site" evidence="7">
    <location>
        <position position="48"/>
    </location>
    <ligand>
        <name>NADP(+)</name>
        <dbReference type="ChEBI" id="CHEBI:58349"/>
    </ligand>
</feature>
<dbReference type="FunFam" id="3.60.150.10:FF:000003">
    <property type="entry name" value="Chorismate synthase"/>
    <property type="match status" value="1"/>
</dbReference>
<dbReference type="GO" id="GO:0004107">
    <property type="term" value="F:chorismate synthase activity"/>
    <property type="evidence" value="ECO:0007669"/>
    <property type="project" value="UniProtKB-UniRule"/>
</dbReference>
<dbReference type="SUPFAM" id="SSF103263">
    <property type="entry name" value="Chorismate synthase, AroC"/>
    <property type="match status" value="1"/>
</dbReference>
<accession>A0A2M7DD83</accession>
<dbReference type="Pfam" id="PF01264">
    <property type="entry name" value="Chorismate_synt"/>
    <property type="match status" value="1"/>
</dbReference>
<dbReference type="PIRSF" id="PIRSF001456">
    <property type="entry name" value="Chorismate_synth"/>
    <property type="match status" value="1"/>
</dbReference>
<keyword evidence="4 7" id="KW-0028">Amino-acid biosynthesis</keyword>
<keyword evidence="7" id="KW-0521">NADP</keyword>
<feature type="binding site" evidence="7">
    <location>
        <begin position="125"/>
        <end position="127"/>
    </location>
    <ligand>
        <name>FMN</name>
        <dbReference type="ChEBI" id="CHEBI:58210"/>
    </ligand>
</feature>
<feature type="binding site" evidence="7">
    <location>
        <position position="327"/>
    </location>
    <ligand>
        <name>FMN</name>
        <dbReference type="ChEBI" id="CHEBI:58210"/>
    </ligand>
</feature>
<name>A0A2M7DD83_9BACT</name>
<evidence type="ECO:0000256" key="1">
    <source>
        <dbReference type="ARBA" id="ARBA00005044"/>
    </source>
</evidence>
<dbReference type="AlphaFoldDB" id="A0A2M7DD83"/>
<feature type="binding site" evidence="7">
    <location>
        <begin position="301"/>
        <end position="305"/>
    </location>
    <ligand>
        <name>FMN</name>
        <dbReference type="ChEBI" id="CHEBI:58210"/>
    </ligand>
</feature>
<reference evidence="10" key="1">
    <citation type="submission" date="2017-09" db="EMBL/GenBank/DDBJ databases">
        <title>Depth-based differentiation of microbial function through sediment-hosted aquifers and enrichment of novel symbionts in the deep terrestrial subsurface.</title>
        <authorList>
            <person name="Probst A.J."/>
            <person name="Ladd B."/>
            <person name="Jarett J.K."/>
            <person name="Geller-Mcgrath D.E."/>
            <person name="Sieber C.M.K."/>
            <person name="Emerson J.B."/>
            <person name="Anantharaman K."/>
            <person name="Thomas B.C."/>
            <person name="Malmstrom R."/>
            <person name="Stieglmeier M."/>
            <person name="Klingl A."/>
            <person name="Woyke T."/>
            <person name="Ryan C.M."/>
            <person name="Banfield J.F."/>
        </authorList>
    </citation>
    <scope>NUCLEOTIDE SEQUENCE [LARGE SCALE GENOMIC DNA]</scope>
</reference>
<evidence type="ECO:0000313" key="9">
    <source>
        <dbReference type="EMBL" id="PIV46826.1"/>
    </source>
</evidence>
<dbReference type="PROSITE" id="PS00788">
    <property type="entry name" value="CHORISMATE_SYNTHASE_2"/>
    <property type="match status" value="1"/>
</dbReference>
<evidence type="ECO:0000256" key="3">
    <source>
        <dbReference type="ARBA" id="ARBA00013036"/>
    </source>
</evidence>
<dbReference type="NCBIfam" id="NF003793">
    <property type="entry name" value="PRK05382.1"/>
    <property type="match status" value="1"/>
</dbReference>
<evidence type="ECO:0000256" key="2">
    <source>
        <dbReference type="ARBA" id="ARBA00008014"/>
    </source>
</evidence>
<dbReference type="Proteomes" id="UP000229030">
    <property type="component" value="Unassembled WGS sequence"/>
</dbReference>
<evidence type="ECO:0000256" key="7">
    <source>
        <dbReference type="HAMAP-Rule" id="MF_00300"/>
    </source>
</evidence>
<dbReference type="InterPro" id="IPR020541">
    <property type="entry name" value="Chorismate_synthase_CS"/>
</dbReference>
<dbReference type="InterPro" id="IPR000453">
    <property type="entry name" value="Chorismate_synth"/>
</dbReference>
<comment type="subunit">
    <text evidence="7">Homotetramer.</text>
</comment>
<evidence type="ECO:0000313" key="10">
    <source>
        <dbReference type="Proteomes" id="UP000229030"/>
    </source>
</evidence>
<dbReference type="NCBIfam" id="TIGR00033">
    <property type="entry name" value="aroC"/>
    <property type="match status" value="1"/>
</dbReference>
<keyword evidence="7" id="KW-0288">FMN</keyword>
<dbReference type="GO" id="GO:0005829">
    <property type="term" value="C:cytosol"/>
    <property type="evidence" value="ECO:0007669"/>
    <property type="project" value="TreeGrafter"/>
</dbReference>
<keyword evidence="7" id="KW-0274">FAD</keyword>
<evidence type="ECO:0000256" key="5">
    <source>
        <dbReference type="ARBA" id="ARBA00023141"/>
    </source>
</evidence>
<dbReference type="HAMAP" id="MF_00300">
    <property type="entry name" value="Chorismate_synth"/>
    <property type="match status" value="1"/>
</dbReference>
<dbReference type="GO" id="GO:0008652">
    <property type="term" value="P:amino acid biosynthetic process"/>
    <property type="evidence" value="ECO:0007669"/>
    <property type="project" value="UniProtKB-KW"/>
</dbReference>
<dbReference type="PANTHER" id="PTHR21085:SF0">
    <property type="entry name" value="CHORISMATE SYNTHASE"/>
    <property type="match status" value="1"/>
</dbReference>
<dbReference type="Gene3D" id="3.60.150.10">
    <property type="entry name" value="Chorismate synthase AroC"/>
    <property type="match status" value="1"/>
</dbReference>
<dbReference type="PROSITE" id="PS00789">
    <property type="entry name" value="CHORISMATE_SYNTHASE_3"/>
    <property type="match status" value="1"/>
</dbReference>
<keyword evidence="7" id="KW-0285">Flavoprotein</keyword>
<comment type="cofactor">
    <cofactor evidence="7 8">
        <name>FMNH2</name>
        <dbReference type="ChEBI" id="CHEBI:57618"/>
    </cofactor>
    <text evidence="7 8">Reduced FMN (FMNH(2)).</text>
</comment>
<evidence type="ECO:0000256" key="8">
    <source>
        <dbReference type="RuleBase" id="RU000605"/>
    </source>
</evidence>
<dbReference type="CDD" id="cd07304">
    <property type="entry name" value="Chorismate_synthase"/>
    <property type="match status" value="1"/>
</dbReference>
<keyword evidence="5 7" id="KW-0057">Aromatic amino acid biosynthesis</keyword>
<evidence type="ECO:0000256" key="6">
    <source>
        <dbReference type="ARBA" id="ARBA00023239"/>
    </source>
</evidence>